<gene>
    <name evidence="1" type="ORF">G6F50_011434</name>
</gene>
<comment type="caution">
    <text evidence="1">The sequence shown here is derived from an EMBL/GenBank/DDBJ whole genome shotgun (WGS) entry which is preliminary data.</text>
</comment>
<keyword evidence="2" id="KW-1185">Reference proteome</keyword>
<name>A0A9P6YTS3_9FUNG</name>
<dbReference type="Proteomes" id="UP000740926">
    <property type="component" value="Unassembled WGS sequence"/>
</dbReference>
<proteinExistence type="predicted"/>
<dbReference type="EMBL" id="JAANIU010002913">
    <property type="protein sequence ID" value="KAG1564017.1"/>
    <property type="molecule type" value="Genomic_DNA"/>
</dbReference>
<protein>
    <submittedName>
        <fullName evidence="1">Uncharacterized protein</fullName>
    </submittedName>
</protein>
<evidence type="ECO:0000313" key="2">
    <source>
        <dbReference type="Proteomes" id="UP000740926"/>
    </source>
</evidence>
<organism evidence="1 2">
    <name type="scientific">Rhizopus delemar</name>
    <dbReference type="NCBI Taxonomy" id="936053"/>
    <lineage>
        <taxon>Eukaryota</taxon>
        <taxon>Fungi</taxon>
        <taxon>Fungi incertae sedis</taxon>
        <taxon>Mucoromycota</taxon>
        <taxon>Mucoromycotina</taxon>
        <taxon>Mucoromycetes</taxon>
        <taxon>Mucorales</taxon>
        <taxon>Mucorineae</taxon>
        <taxon>Rhizopodaceae</taxon>
        <taxon>Rhizopus</taxon>
    </lineage>
</organism>
<reference evidence="1 2" key="1">
    <citation type="journal article" date="2020" name="Microb. Genom.">
        <title>Genetic diversity of clinical and environmental Mucorales isolates obtained from an investigation of mucormycosis cases among solid organ transplant recipients.</title>
        <authorList>
            <person name="Nguyen M.H."/>
            <person name="Kaul D."/>
            <person name="Muto C."/>
            <person name="Cheng S.J."/>
            <person name="Richter R.A."/>
            <person name="Bruno V.M."/>
            <person name="Liu G."/>
            <person name="Beyhan S."/>
            <person name="Sundermann A.J."/>
            <person name="Mounaud S."/>
            <person name="Pasculle A.W."/>
            <person name="Nierman W.C."/>
            <person name="Driscoll E."/>
            <person name="Cumbie R."/>
            <person name="Clancy C.J."/>
            <person name="Dupont C.L."/>
        </authorList>
    </citation>
    <scope>NUCLEOTIDE SEQUENCE [LARGE SCALE GENOMIC DNA]</scope>
    <source>
        <strain evidence="1 2">GL24</strain>
    </source>
</reference>
<evidence type="ECO:0000313" key="1">
    <source>
        <dbReference type="EMBL" id="KAG1564017.1"/>
    </source>
</evidence>
<accession>A0A9P6YTS3</accession>
<dbReference type="AlphaFoldDB" id="A0A9P6YTS3"/>
<sequence length="483" mass="53695">MHKSFNCSFKLCLPGDSNNEIANLSMGLIAVPTIKTMKHTLHKVESNVILRDHSQAIINACQSMDCCLDENDKNAWIIGKMGLEPFALTCSDHQGNVIEYNALTHPANIKKMSNNIFECKAILPEKRKRIEGDSMETNVCSNLASLIHGSPLRNLLMQRTYFELNDEVSSLLNGDWQHEPNLKFACARVLAGAILLNVSSGVAIMINTIEVYGMTKSVDIHRDVSVSMGSSLPPVASIYCDVWPCIQSTRDGRKLVIASLSCTSLITSSIRVDILEDPKIGPSSSTVTISPQTSKIYIDQESWNKANALALNSEARSIHTSYLIGQMRQLRSQFHHPTSYMLCRASSHVAMGRFCQPLTVFTYADFEGIKKSIDNDNSSMVASRIFQEIGYEVIKSPATAKLSKILVVKSMAELNDGKMKTLFSSLLALFEDNDNIPILQHRDLNHVMQQMAQIMASDISKANQAVLRNVRERRDILNNMTAH</sequence>